<accession>A0A7C9M514</accession>
<dbReference type="AlphaFoldDB" id="A0A7C9M514"/>
<name>A0A7C9M514_9GAMM</name>
<reference evidence="1 2" key="1">
    <citation type="submission" date="2019-12" db="EMBL/GenBank/DDBJ databases">
        <authorList>
            <person name="Xu J."/>
        </authorList>
    </citation>
    <scope>NUCLEOTIDE SEQUENCE [LARGE SCALE GENOMIC DNA]</scope>
    <source>
        <strain evidence="1 2">HX-5-24</strain>
    </source>
</reference>
<dbReference type="Proteomes" id="UP000479692">
    <property type="component" value="Unassembled WGS sequence"/>
</dbReference>
<proteinExistence type="predicted"/>
<organism evidence="1 2">
    <name type="scientific">Noviluteimonas gilva</name>
    <dbReference type="NCBI Taxonomy" id="2682097"/>
    <lineage>
        <taxon>Bacteria</taxon>
        <taxon>Pseudomonadati</taxon>
        <taxon>Pseudomonadota</taxon>
        <taxon>Gammaproteobacteria</taxon>
        <taxon>Lysobacterales</taxon>
        <taxon>Lysobacteraceae</taxon>
        <taxon>Noviluteimonas</taxon>
    </lineage>
</organism>
<dbReference type="EMBL" id="WOXT01000005">
    <property type="protein sequence ID" value="MUV15406.1"/>
    <property type="molecule type" value="Genomic_DNA"/>
</dbReference>
<evidence type="ECO:0008006" key="3">
    <source>
        <dbReference type="Google" id="ProtNLM"/>
    </source>
</evidence>
<evidence type="ECO:0000313" key="1">
    <source>
        <dbReference type="EMBL" id="MUV15406.1"/>
    </source>
</evidence>
<dbReference type="RefSeq" id="WP_156643008.1">
    <property type="nucleotide sequence ID" value="NZ_WOXT01000005.1"/>
</dbReference>
<gene>
    <name evidence="1" type="ORF">GN331_14460</name>
</gene>
<sequence>MTRARRWLLAFAAVALLLALVAWWASRPQRVASMVTSQLGSALGLEITARGSSEYWLAGGPRLVLRDVEARAPGAARPMLRAASVDVSVPWSTVRSRGADLAIKRIELDAPVLDVPMLQAWLASRPESEQKTPTLSDGLRVRDGRVLGAGWSVDALALDVPRVMPDKAVEANVSGRYVASDTRVPFALALTMTKPANDAGLGAHGTVTLEQPGRRMPATLRVSGPLHVDDHGMQIAPLRASIAARYTQKDVDLPFAFALNGPLRMESGAVSLSPAGIALRGKGLVPNLDGRAAFAYTDKAMLHLAGTLATWPDAWPALPPPIGQSTSPLPVILDYAGPFDFSSVARLQLARDDTRFDARFALPAVLAWIDAPPTSPLPPLSGRLTTPTLDIDGVILEGVDVRLHDATLDTAAP</sequence>
<evidence type="ECO:0000313" key="2">
    <source>
        <dbReference type="Proteomes" id="UP000479692"/>
    </source>
</evidence>
<comment type="caution">
    <text evidence="1">The sequence shown here is derived from an EMBL/GenBank/DDBJ whole genome shotgun (WGS) entry which is preliminary data.</text>
</comment>
<protein>
    <recommendedName>
        <fullName evidence="3">AsmA family protein</fullName>
    </recommendedName>
</protein>
<keyword evidence="2" id="KW-1185">Reference proteome</keyword>